<dbReference type="EMBL" id="CAESAI010000002">
    <property type="protein sequence ID" value="CAB4331111.1"/>
    <property type="molecule type" value="Genomic_DNA"/>
</dbReference>
<keyword evidence="2" id="KW-0812">Transmembrane</keyword>
<evidence type="ECO:0000256" key="1">
    <source>
        <dbReference type="SAM" id="MobiDB-lite"/>
    </source>
</evidence>
<dbReference type="InterPro" id="IPR019681">
    <property type="entry name" value="DUF2530"/>
</dbReference>
<evidence type="ECO:0000313" key="4">
    <source>
        <dbReference type="EMBL" id="CAB4339162.1"/>
    </source>
</evidence>
<evidence type="ECO:0000313" key="8">
    <source>
        <dbReference type="EMBL" id="CAB5013492.1"/>
    </source>
</evidence>
<evidence type="ECO:0000256" key="2">
    <source>
        <dbReference type="SAM" id="Phobius"/>
    </source>
</evidence>
<dbReference type="EMBL" id="CAEZYC010000018">
    <property type="protein sequence ID" value="CAB4704392.1"/>
    <property type="molecule type" value="Genomic_DNA"/>
</dbReference>
<evidence type="ECO:0000313" key="5">
    <source>
        <dbReference type="EMBL" id="CAB4704392.1"/>
    </source>
</evidence>
<feature type="transmembrane region" description="Helical" evidence="2">
    <location>
        <begin position="31"/>
        <end position="52"/>
    </location>
</feature>
<name>A0A6J5ZDH5_9ZZZZ</name>
<dbReference type="Pfam" id="PF10745">
    <property type="entry name" value="DUF2530"/>
    <property type="match status" value="1"/>
</dbReference>
<gene>
    <name evidence="5" type="ORF">UFOPK2648_00501</name>
    <name evidence="6" type="ORF">UFOPK2824_00705</name>
    <name evidence="7" type="ORF">UFOPK3037_00175</name>
    <name evidence="3" type="ORF">UFOPK3406_00197</name>
    <name evidence="4" type="ORF">UFOPK3925_00832</name>
    <name evidence="8" type="ORF">UFOPK4097_00468</name>
</gene>
<proteinExistence type="predicted"/>
<dbReference type="EMBL" id="CAFBPK010000004">
    <property type="protein sequence ID" value="CAB5013492.1"/>
    <property type="molecule type" value="Genomic_DNA"/>
</dbReference>
<reference evidence="4" key="1">
    <citation type="submission" date="2020-05" db="EMBL/GenBank/DDBJ databases">
        <authorList>
            <person name="Chiriac C."/>
            <person name="Salcher M."/>
            <person name="Ghai R."/>
            <person name="Kavagutti S V."/>
        </authorList>
    </citation>
    <scope>NUCLEOTIDE SEQUENCE</scope>
</reference>
<keyword evidence="2" id="KW-1133">Transmembrane helix</keyword>
<keyword evidence="2" id="KW-0472">Membrane</keyword>
<organism evidence="4">
    <name type="scientific">freshwater metagenome</name>
    <dbReference type="NCBI Taxonomy" id="449393"/>
    <lineage>
        <taxon>unclassified sequences</taxon>
        <taxon>metagenomes</taxon>
        <taxon>ecological metagenomes</taxon>
    </lineage>
</organism>
<evidence type="ECO:0000313" key="6">
    <source>
        <dbReference type="EMBL" id="CAB4751071.1"/>
    </source>
</evidence>
<feature type="compositionally biased region" description="Polar residues" evidence="1">
    <location>
        <begin position="1"/>
        <end position="16"/>
    </location>
</feature>
<dbReference type="EMBL" id="CAEZZD010000098">
    <property type="protein sequence ID" value="CAB4751071.1"/>
    <property type="molecule type" value="Genomic_DNA"/>
</dbReference>
<accession>A0A6J5ZDH5</accession>
<protein>
    <submittedName>
        <fullName evidence="4">Unannotated protein</fullName>
    </submittedName>
</protein>
<dbReference type="EMBL" id="CAFAAO010000002">
    <property type="protein sequence ID" value="CAB4794522.1"/>
    <property type="molecule type" value="Genomic_DNA"/>
</dbReference>
<feature type="region of interest" description="Disordered" evidence="1">
    <location>
        <begin position="1"/>
        <end position="23"/>
    </location>
</feature>
<feature type="transmembrane region" description="Helical" evidence="2">
    <location>
        <begin position="64"/>
        <end position="82"/>
    </location>
</feature>
<dbReference type="AlphaFoldDB" id="A0A6J5ZDH5"/>
<dbReference type="EMBL" id="CAESAD010000004">
    <property type="protein sequence ID" value="CAB4339162.1"/>
    <property type="molecule type" value="Genomic_DNA"/>
</dbReference>
<sequence>MSNHADSLSESNQTAGGQHPKKELAPLEVNGITAVTIGTVIWSVATLIMVLMRNQLEEAGRSNWIAIGVAGIILGLLGMRYTKRRAARIEKSKAN</sequence>
<evidence type="ECO:0000313" key="3">
    <source>
        <dbReference type="EMBL" id="CAB4331111.1"/>
    </source>
</evidence>
<evidence type="ECO:0000313" key="7">
    <source>
        <dbReference type="EMBL" id="CAB4794522.1"/>
    </source>
</evidence>